<dbReference type="KEGG" id="lab:LA76x_3344"/>
<name>A0A0S2FD61_LYSAN</name>
<dbReference type="RefSeq" id="WP_057918510.1">
    <property type="nucleotide sequence ID" value="NZ_CP011129.1"/>
</dbReference>
<dbReference type="PATRIC" id="fig|84531.8.peg.3359"/>
<evidence type="ECO:0000313" key="2">
    <source>
        <dbReference type="Proteomes" id="UP000060787"/>
    </source>
</evidence>
<reference evidence="1 2" key="1">
    <citation type="journal article" date="2015" name="BMC Genomics">
        <title>Comparative genomics and metabolic profiling of the genus Lysobacter.</title>
        <authorList>
            <person name="de Bruijn I."/>
            <person name="Cheng X."/>
            <person name="de Jager V."/>
            <person name="Exposito R.G."/>
            <person name="Watrous J."/>
            <person name="Patel N."/>
            <person name="Postma J."/>
            <person name="Dorrestein P.C."/>
            <person name="Kobayashi D."/>
            <person name="Raaijmakers J.M."/>
        </authorList>
    </citation>
    <scope>NUCLEOTIDE SEQUENCE [LARGE SCALE GENOMIC DNA]</scope>
    <source>
        <strain evidence="1 2">76</strain>
    </source>
</reference>
<sequence>MFIRFAVAPFLHDIGGIGGDKPLGAPAAVQLRCVLAGDRVAPVWACAPCIASCIALGMRASRYDTHRVDAADTCAAGTHEE</sequence>
<evidence type="ECO:0000313" key="1">
    <source>
        <dbReference type="EMBL" id="ALN81470.1"/>
    </source>
</evidence>
<protein>
    <submittedName>
        <fullName evidence="1">Uncharacterized protein</fullName>
    </submittedName>
</protein>
<accession>A0A0S2FD61</accession>
<dbReference type="EMBL" id="CP011129">
    <property type="protein sequence ID" value="ALN81470.1"/>
    <property type="molecule type" value="Genomic_DNA"/>
</dbReference>
<keyword evidence="2" id="KW-1185">Reference proteome</keyword>
<dbReference type="AlphaFoldDB" id="A0A0S2FD61"/>
<proteinExistence type="predicted"/>
<dbReference type="STRING" id="84531.LA76x_3344"/>
<organism evidence="1 2">
    <name type="scientific">Lysobacter antibioticus</name>
    <dbReference type="NCBI Taxonomy" id="84531"/>
    <lineage>
        <taxon>Bacteria</taxon>
        <taxon>Pseudomonadati</taxon>
        <taxon>Pseudomonadota</taxon>
        <taxon>Gammaproteobacteria</taxon>
        <taxon>Lysobacterales</taxon>
        <taxon>Lysobacteraceae</taxon>
        <taxon>Lysobacter</taxon>
    </lineage>
</organism>
<dbReference type="Proteomes" id="UP000060787">
    <property type="component" value="Chromosome"/>
</dbReference>
<gene>
    <name evidence="1" type="ORF">LA76x_3344</name>
</gene>